<gene>
    <name evidence="2" type="ORF">JKP88DRAFT_296653</name>
</gene>
<organism evidence="2 3">
    <name type="scientific">Tribonema minus</name>
    <dbReference type="NCBI Taxonomy" id="303371"/>
    <lineage>
        <taxon>Eukaryota</taxon>
        <taxon>Sar</taxon>
        <taxon>Stramenopiles</taxon>
        <taxon>Ochrophyta</taxon>
        <taxon>PX clade</taxon>
        <taxon>Xanthophyceae</taxon>
        <taxon>Tribonematales</taxon>
        <taxon>Tribonemataceae</taxon>
        <taxon>Tribonema</taxon>
    </lineage>
</organism>
<comment type="caution">
    <text evidence="2">The sequence shown here is derived from an EMBL/GenBank/DDBJ whole genome shotgun (WGS) entry which is preliminary data.</text>
</comment>
<dbReference type="EMBL" id="JAFCMP010000023">
    <property type="protein sequence ID" value="KAG5191161.1"/>
    <property type="molecule type" value="Genomic_DNA"/>
</dbReference>
<evidence type="ECO:0000313" key="2">
    <source>
        <dbReference type="EMBL" id="KAG5191161.1"/>
    </source>
</evidence>
<accession>A0A835ZDU5</accession>
<proteinExistence type="predicted"/>
<evidence type="ECO:0000256" key="1">
    <source>
        <dbReference type="SAM" id="MobiDB-lite"/>
    </source>
</evidence>
<keyword evidence="3" id="KW-1185">Reference proteome</keyword>
<evidence type="ECO:0000313" key="3">
    <source>
        <dbReference type="Proteomes" id="UP000664859"/>
    </source>
</evidence>
<feature type="region of interest" description="Disordered" evidence="1">
    <location>
        <begin position="1"/>
        <end position="36"/>
    </location>
</feature>
<dbReference type="Gene3D" id="3.90.228.10">
    <property type="match status" value="1"/>
</dbReference>
<dbReference type="Proteomes" id="UP000664859">
    <property type="component" value="Unassembled WGS sequence"/>
</dbReference>
<reference evidence="2" key="1">
    <citation type="submission" date="2021-02" db="EMBL/GenBank/DDBJ databases">
        <title>First Annotated Genome of the Yellow-green Alga Tribonema minus.</title>
        <authorList>
            <person name="Mahan K.M."/>
        </authorList>
    </citation>
    <scope>NUCLEOTIDE SEQUENCE</scope>
    <source>
        <strain evidence="2">UTEX B ZZ1240</strain>
    </source>
</reference>
<protein>
    <submittedName>
        <fullName evidence="2">Uncharacterized protein</fullName>
    </submittedName>
</protein>
<name>A0A835ZDU5_9STRA</name>
<dbReference type="SUPFAM" id="SSF56399">
    <property type="entry name" value="ADP-ribosylation"/>
    <property type="match status" value="1"/>
</dbReference>
<dbReference type="OrthoDB" id="9514740at2759"/>
<sequence length="275" mass="28766">MPTSSVTHGAAGNQAAAYSLKSARDKGPGSETSDDEVEVFCTVAPTSVVGYTPPAGRDAKRRPRLITAVKTPPGRRFKLRALAQAHPERTALQQFIERQAAAAVRYGWRGPGPAGGLKVQSVFKVQPPAAVVRRFEAYAASKAGTIRRCFHGTSMACNLAMIESVPDLGPCGQSNCAACNICTIGLSRERTAHNAIFVSEQPAIAAAYGRGRATPSLGAYPLFICDVAAGAIAVGNHGHSGLPHGYDSCGVHAQVRCPPPPRRDDAKAPLIAKAC</sequence>
<dbReference type="AlphaFoldDB" id="A0A835ZDU5"/>